<proteinExistence type="predicted"/>
<evidence type="ECO:0000313" key="2">
    <source>
        <dbReference type="EMBL" id="ELK35784.1"/>
    </source>
</evidence>
<sequence length="103" mass="11536">MDQRRTPREPFLSSCSDFNSDPQWPELESTAAQDSEETLKGNSHAATTMWKRDNLCLSLTWRPVTPNACFSCPGWWCPLVRAPALENQRVTGSTRGQGRVPGL</sequence>
<organism evidence="2 3">
    <name type="scientific">Myotis davidii</name>
    <name type="common">David's myotis</name>
    <dbReference type="NCBI Taxonomy" id="225400"/>
    <lineage>
        <taxon>Eukaryota</taxon>
        <taxon>Metazoa</taxon>
        <taxon>Chordata</taxon>
        <taxon>Craniata</taxon>
        <taxon>Vertebrata</taxon>
        <taxon>Euteleostomi</taxon>
        <taxon>Mammalia</taxon>
        <taxon>Eutheria</taxon>
        <taxon>Laurasiatheria</taxon>
        <taxon>Chiroptera</taxon>
        <taxon>Yangochiroptera</taxon>
        <taxon>Vespertilionidae</taxon>
        <taxon>Myotis</taxon>
    </lineage>
</organism>
<dbReference type="AlphaFoldDB" id="L5MAY8"/>
<feature type="region of interest" description="Disordered" evidence="1">
    <location>
        <begin position="1"/>
        <end position="38"/>
    </location>
</feature>
<feature type="compositionally biased region" description="Polar residues" evidence="1">
    <location>
        <begin position="13"/>
        <end position="22"/>
    </location>
</feature>
<gene>
    <name evidence="2" type="ORF">MDA_GLEAN10013668</name>
</gene>
<dbReference type="Proteomes" id="UP000010556">
    <property type="component" value="Unassembled WGS sequence"/>
</dbReference>
<accession>L5MAY8</accession>
<reference evidence="3" key="1">
    <citation type="journal article" date="2013" name="Science">
        <title>Comparative analysis of bat genomes provides insight into the evolution of flight and immunity.</title>
        <authorList>
            <person name="Zhang G."/>
            <person name="Cowled C."/>
            <person name="Shi Z."/>
            <person name="Huang Z."/>
            <person name="Bishop-Lilly K.A."/>
            <person name="Fang X."/>
            <person name="Wynne J.W."/>
            <person name="Xiong Z."/>
            <person name="Baker M.L."/>
            <person name="Zhao W."/>
            <person name="Tachedjian M."/>
            <person name="Zhu Y."/>
            <person name="Zhou P."/>
            <person name="Jiang X."/>
            <person name="Ng J."/>
            <person name="Yang L."/>
            <person name="Wu L."/>
            <person name="Xiao J."/>
            <person name="Feng Y."/>
            <person name="Chen Y."/>
            <person name="Sun X."/>
            <person name="Zhang Y."/>
            <person name="Marsh G.A."/>
            <person name="Crameri G."/>
            <person name="Broder C.C."/>
            <person name="Frey K.G."/>
            <person name="Wang L.F."/>
            <person name="Wang J."/>
        </authorList>
    </citation>
    <scope>NUCLEOTIDE SEQUENCE [LARGE SCALE GENOMIC DNA]</scope>
</reference>
<protein>
    <submittedName>
        <fullName evidence="2">Uncharacterized protein</fullName>
    </submittedName>
</protein>
<name>L5MAY8_MYODS</name>
<evidence type="ECO:0000256" key="1">
    <source>
        <dbReference type="SAM" id="MobiDB-lite"/>
    </source>
</evidence>
<dbReference type="EMBL" id="KB102164">
    <property type="protein sequence ID" value="ELK35784.1"/>
    <property type="molecule type" value="Genomic_DNA"/>
</dbReference>
<evidence type="ECO:0000313" key="3">
    <source>
        <dbReference type="Proteomes" id="UP000010556"/>
    </source>
</evidence>
<keyword evidence="3" id="KW-1185">Reference proteome</keyword>